<evidence type="ECO:0000256" key="1">
    <source>
        <dbReference type="ARBA" id="ARBA00022679"/>
    </source>
</evidence>
<dbReference type="AlphaFoldDB" id="A0A383B9Q1"/>
<dbReference type="Pfam" id="PF08541">
    <property type="entry name" value="ACP_syn_III_C"/>
    <property type="match status" value="1"/>
</dbReference>
<evidence type="ECO:0000256" key="2">
    <source>
        <dbReference type="ARBA" id="ARBA00023315"/>
    </source>
</evidence>
<keyword evidence="1" id="KW-0808">Transferase</keyword>
<protein>
    <recommendedName>
        <fullName evidence="3">Beta-ketoacyl-[acyl-carrier-protein] synthase III C-terminal domain-containing protein</fullName>
    </recommendedName>
</protein>
<organism evidence="4">
    <name type="scientific">marine metagenome</name>
    <dbReference type="NCBI Taxonomy" id="408172"/>
    <lineage>
        <taxon>unclassified sequences</taxon>
        <taxon>metagenomes</taxon>
        <taxon>ecological metagenomes</taxon>
    </lineage>
</organism>
<evidence type="ECO:0000259" key="3">
    <source>
        <dbReference type="Pfam" id="PF08541"/>
    </source>
</evidence>
<dbReference type="Gene3D" id="3.40.47.10">
    <property type="match status" value="1"/>
</dbReference>
<dbReference type="InterPro" id="IPR013747">
    <property type="entry name" value="ACP_syn_III_C"/>
</dbReference>
<feature type="non-terminal residue" evidence="4">
    <location>
        <position position="1"/>
    </location>
</feature>
<name>A0A383B9Q1_9ZZZZ</name>
<reference evidence="4" key="1">
    <citation type="submission" date="2018-05" db="EMBL/GenBank/DDBJ databases">
        <authorList>
            <person name="Lanie J.A."/>
            <person name="Ng W.-L."/>
            <person name="Kazmierczak K.M."/>
            <person name="Andrzejewski T.M."/>
            <person name="Davidsen T.M."/>
            <person name="Wayne K.J."/>
            <person name="Tettelin H."/>
            <person name="Glass J.I."/>
            <person name="Rusch D."/>
            <person name="Podicherti R."/>
            <person name="Tsui H.-C.T."/>
            <person name="Winkler M.E."/>
        </authorList>
    </citation>
    <scope>NUCLEOTIDE SEQUENCE</scope>
</reference>
<dbReference type="PANTHER" id="PTHR34069:SF2">
    <property type="entry name" value="BETA-KETOACYL-[ACYL-CARRIER-PROTEIN] SYNTHASE III"/>
    <property type="match status" value="1"/>
</dbReference>
<dbReference type="GO" id="GO:0044550">
    <property type="term" value="P:secondary metabolite biosynthetic process"/>
    <property type="evidence" value="ECO:0007669"/>
    <property type="project" value="TreeGrafter"/>
</dbReference>
<dbReference type="GO" id="GO:0016746">
    <property type="term" value="F:acyltransferase activity"/>
    <property type="evidence" value="ECO:0007669"/>
    <property type="project" value="UniProtKB-KW"/>
</dbReference>
<dbReference type="EMBL" id="UINC01198523">
    <property type="protein sequence ID" value="SVE16510.1"/>
    <property type="molecule type" value="Genomic_DNA"/>
</dbReference>
<accession>A0A383B9Q1</accession>
<proteinExistence type="predicted"/>
<evidence type="ECO:0000313" key="4">
    <source>
        <dbReference type="EMBL" id="SVE16510.1"/>
    </source>
</evidence>
<keyword evidence="2" id="KW-0012">Acyltransferase</keyword>
<feature type="domain" description="Beta-ketoacyl-[acyl-carrier-protein] synthase III C-terminal" evidence="3">
    <location>
        <begin position="59"/>
        <end position="146"/>
    </location>
</feature>
<dbReference type="PANTHER" id="PTHR34069">
    <property type="entry name" value="3-OXOACYL-[ACYL-CARRIER-PROTEIN] SYNTHASE 3"/>
    <property type="match status" value="1"/>
</dbReference>
<dbReference type="SUPFAM" id="SSF53901">
    <property type="entry name" value="Thiolase-like"/>
    <property type="match status" value="1"/>
</dbReference>
<gene>
    <name evidence="4" type="ORF">METZ01_LOCUS469364</name>
</gene>
<sequence>IVLQNSKNGWYYGDIFADGKGKENFTIRHGDTMFNMNGKEVYNVGTKVLPQSIKSVLGKLNMDIDEISYFVPHQPSYRILFKTADKIGLSRNKIMMNMDKRANTAGASIPTVLNDLVSQSVLENEDKILFAAVGSGWTWGAGVMLWEN</sequence>
<dbReference type="InterPro" id="IPR016039">
    <property type="entry name" value="Thiolase-like"/>
</dbReference>